<dbReference type="InterPro" id="IPR023401">
    <property type="entry name" value="ODC_N"/>
</dbReference>
<organism evidence="2 3">
    <name type="scientific">Aequoribacter fuscus</name>
    <dbReference type="NCBI Taxonomy" id="2518989"/>
    <lineage>
        <taxon>Bacteria</taxon>
        <taxon>Pseudomonadati</taxon>
        <taxon>Pseudomonadota</taxon>
        <taxon>Gammaproteobacteria</taxon>
        <taxon>Cellvibrionales</taxon>
        <taxon>Halieaceae</taxon>
        <taxon>Aequoribacter</taxon>
    </lineage>
</organism>
<dbReference type="InterPro" id="IPR036291">
    <property type="entry name" value="NAD(P)-bd_dom_sf"/>
</dbReference>
<dbReference type="AlphaFoldDB" id="F3KYL3"/>
<evidence type="ECO:0000313" key="3">
    <source>
        <dbReference type="Proteomes" id="UP000005615"/>
    </source>
</evidence>
<dbReference type="Gene3D" id="3.30.1780.10">
    <property type="entry name" value="ornithine cyclodeaminase, domain 1"/>
    <property type="match status" value="1"/>
</dbReference>
<sequence length="320" mass="33686">MSLLQIDAAQVQELLPAKDCIQAVREAMIAFSQDNVQVPLRSSIPLEYGKSLLIMPGASKELGFYGVKLISLHADNAQKGLPTIQGAIILFEYETGEPKAMIEGSSVTGLRTAAASALATQLLARPEAKTLGIFGAGLQAATHIDSIAAVRPIESVLVWARNHDAAVAFADQQSKRTGLSVSAVSDPAKAADTDIICTVTAASEPVLKGVWVKPGTHVNLVGSHSLSAREADTDLIVNARLYVDSLASTAAEAGDIMTPVQEGAIDMGHIIGEIGQVAIGDLAGRLNDKQITLYKSLGITAQDLFSAVSIYRRFLSVNTQ</sequence>
<dbReference type="eggNOG" id="COG2423">
    <property type="taxonomic scope" value="Bacteria"/>
</dbReference>
<dbReference type="GO" id="GO:0016491">
    <property type="term" value="F:oxidoreductase activity"/>
    <property type="evidence" value="ECO:0007669"/>
    <property type="project" value="UniProtKB-ARBA"/>
</dbReference>
<dbReference type="FunFam" id="3.40.50.720:FF:000311">
    <property type="entry name" value="Ornithine cyclodeaminase"/>
    <property type="match status" value="1"/>
</dbReference>
<dbReference type="STRING" id="2518989.IMCC3088_2033"/>
<dbReference type="Gene3D" id="3.40.50.720">
    <property type="entry name" value="NAD(P)-binding Rossmann-like Domain"/>
    <property type="match status" value="1"/>
</dbReference>
<comment type="caution">
    <text evidence="2">The sequence shown here is derived from an EMBL/GenBank/DDBJ whole genome shotgun (WGS) entry which is preliminary data.</text>
</comment>
<dbReference type="GO" id="GO:0019752">
    <property type="term" value="P:carboxylic acid metabolic process"/>
    <property type="evidence" value="ECO:0007669"/>
    <property type="project" value="UniProtKB-ARBA"/>
</dbReference>
<comment type="similarity">
    <text evidence="1">Belongs to the ornithine cyclodeaminase/mu-crystallin family.</text>
</comment>
<accession>F3KYL3</accession>
<evidence type="ECO:0000313" key="2">
    <source>
        <dbReference type="EMBL" id="EGG30844.1"/>
    </source>
</evidence>
<dbReference type="PIRSF" id="PIRSF001439">
    <property type="entry name" value="CryM"/>
    <property type="match status" value="1"/>
</dbReference>
<reference evidence="2 3" key="1">
    <citation type="journal article" date="2011" name="J. Bacteriol.">
        <title>Genome sequence of strain IMCC3088, a proteorhodopsin-containing marine bacterium belonging to the OM60/NOR5 clade.</title>
        <authorList>
            <person name="Jang Y."/>
            <person name="Oh H.M."/>
            <person name="Kang I."/>
            <person name="Lee K."/>
            <person name="Yang S.J."/>
            <person name="Cho J.C."/>
        </authorList>
    </citation>
    <scope>NUCLEOTIDE SEQUENCE [LARGE SCALE GENOMIC DNA]</scope>
    <source>
        <strain evidence="2 3">IMCC3088</strain>
    </source>
</reference>
<evidence type="ECO:0000256" key="1">
    <source>
        <dbReference type="ARBA" id="ARBA00008903"/>
    </source>
</evidence>
<dbReference type="OrthoDB" id="9809203at2"/>
<name>F3KYL3_9GAMM</name>
<dbReference type="Proteomes" id="UP000005615">
    <property type="component" value="Unassembled WGS sequence"/>
</dbReference>
<dbReference type="InterPro" id="IPR003462">
    <property type="entry name" value="ODC_Mu_crystall"/>
</dbReference>
<keyword evidence="3" id="KW-1185">Reference proteome</keyword>
<gene>
    <name evidence="2" type="ORF">IMCC3088_2033</name>
</gene>
<dbReference type="EMBL" id="AEIG01000005">
    <property type="protein sequence ID" value="EGG30844.1"/>
    <property type="molecule type" value="Genomic_DNA"/>
</dbReference>
<dbReference type="PANTHER" id="PTHR13812:SF19">
    <property type="entry name" value="KETIMINE REDUCTASE MU-CRYSTALLIN"/>
    <property type="match status" value="1"/>
</dbReference>
<dbReference type="GO" id="GO:0005737">
    <property type="term" value="C:cytoplasm"/>
    <property type="evidence" value="ECO:0007669"/>
    <property type="project" value="TreeGrafter"/>
</dbReference>
<dbReference type="PANTHER" id="PTHR13812">
    <property type="entry name" value="KETIMINE REDUCTASE MU-CRYSTALLIN"/>
    <property type="match status" value="1"/>
</dbReference>
<protein>
    <submittedName>
        <fullName evidence="2">Ornithine cyclodeaminase</fullName>
    </submittedName>
</protein>
<proteinExistence type="inferred from homology"/>
<dbReference type="SUPFAM" id="SSF51735">
    <property type="entry name" value="NAD(P)-binding Rossmann-fold domains"/>
    <property type="match status" value="1"/>
</dbReference>
<dbReference type="RefSeq" id="WP_009574547.1">
    <property type="nucleotide sequence ID" value="NZ_AEIG01000005.1"/>
</dbReference>
<dbReference type="Pfam" id="PF02423">
    <property type="entry name" value="OCD_Mu_crystall"/>
    <property type="match status" value="1"/>
</dbReference>